<dbReference type="FunFam" id="3.40.50.150:FF:000332">
    <property type="entry name" value="Ribosomal RNA large subunit methyltransferase J"/>
    <property type="match status" value="1"/>
</dbReference>
<evidence type="ECO:0000256" key="4">
    <source>
        <dbReference type="ARBA" id="ARBA00022679"/>
    </source>
</evidence>
<dbReference type="PIRSF" id="PIRSF005461">
    <property type="entry name" value="23S_rRNA_mtase"/>
    <property type="match status" value="1"/>
</dbReference>
<sequence length="267" mass="29527">MQRQKSDVYVKQRSRPTSAKKQGLYDEDVLSASSSGYVARSAFKLLQLDDRYKFLRPGRVIVDLGAAPGGWSQAIVERTRGRSIAKAGQTGQAAPVFALDLLPVVDIEGVTSIQGDFLDVATQDKLRTMVSEAALSNGSDVDDVKQVDGFVDVVVSDMMANTTGNPIVDTEASLELCRAATSFAIRTLKRDDLKPKQTGERRPASSLASTCSALVMKYFMSHEADLFRKEVLEKHFHFVKAEKMEASRKESREQFWICIGFKGHLQQ</sequence>
<evidence type="ECO:0000256" key="5">
    <source>
        <dbReference type="ARBA" id="ARBA00022691"/>
    </source>
</evidence>
<reference evidence="10 11" key="1">
    <citation type="submission" date="2017-02" db="EMBL/GenBank/DDBJ databases">
        <authorList>
            <person name="Peterson S.W."/>
        </authorList>
    </citation>
    <scope>NUCLEOTIDE SEQUENCE [LARGE SCALE GENOMIC DNA]</scope>
    <source>
        <strain evidence="10 11">SRS1_H2-8</strain>
    </source>
</reference>
<dbReference type="PANTHER" id="PTHR10920">
    <property type="entry name" value="RIBOSOMAL RNA METHYLTRANSFERASE"/>
    <property type="match status" value="1"/>
</dbReference>
<evidence type="ECO:0000259" key="9">
    <source>
        <dbReference type="Pfam" id="PF01728"/>
    </source>
</evidence>
<organism evidence="10 11">
    <name type="scientific">Sporisorium reilianum f. sp. reilianum</name>
    <dbReference type="NCBI Taxonomy" id="72559"/>
    <lineage>
        <taxon>Eukaryota</taxon>
        <taxon>Fungi</taxon>
        <taxon>Dikarya</taxon>
        <taxon>Basidiomycota</taxon>
        <taxon>Ustilaginomycotina</taxon>
        <taxon>Ustilaginomycetes</taxon>
        <taxon>Ustilaginales</taxon>
        <taxon>Ustilaginaceae</taxon>
        <taxon>Sporisorium</taxon>
    </lineage>
</organism>
<evidence type="ECO:0000256" key="8">
    <source>
        <dbReference type="SAM" id="MobiDB-lite"/>
    </source>
</evidence>
<keyword evidence="4 10" id="KW-0808">Transferase</keyword>
<keyword evidence="3" id="KW-0489">Methyltransferase</keyword>
<dbReference type="Gene3D" id="3.40.50.150">
    <property type="entry name" value="Vaccinia Virus protein VP39"/>
    <property type="match status" value="1"/>
</dbReference>
<dbReference type="InterPro" id="IPR002877">
    <property type="entry name" value="RNA_MeTrfase_FtsJ_dom"/>
</dbReference>
<dbReference type="InterPro" id="IPR050082">
    <property type="entry name" value="RNA_methyltr_RlmE"/>
</dbReference>
<dbReference type="Proteomes" id="UP000239563">
    <property type="component" value="Chromosome II"/>
</dbReference>
<proteinExistence type="inferred from homology"/>
<evidence type="ECO:0000256" key="2">
    <source>
        <dbReference type="ARBA" id="ARBA00022552"/>
    </source>
</evidence>
<feature type="region of interest" description="Disordered" evidence="8">
    <location>
        <begin position="1"/>
        <end position="22"/>
    </location>
</feature>
<feature type="compositionally biased region" description="Basic and acidic residues" evidence="8">
    <location>
        <begin position="1"/>
        <end position="10"/>
    </location>
</feature>
<name>A0A2N8U825_9BASI</name>
<dbReference type="InterPro" id="IPR029063">
    <property type="entry name" value="SAM-dependent_MTases_sf"/>
</dbReference>
<dbReference type="HAMAP" id="MF_01547">
    <property type="entry name" value="RNA_methyltr_E"/>
    <property type="match status" value="1"/>
</dbReference>
<protein>
    <recommendedName>
        <fullName evidence="6">rRNA methyltransferase 2, mitochondrial</fullName>
    </recommendedName>
</protein>
<evidence type="ECO:0000313" key="11">
    <source>
        <dbReference type="Proteomes" id="UP000239563"/>
    </source>
</evidence>
<evidence type="ECO:0000313" key="10">
    <source>
        <dbReference type="EMBL" id="SJX61215.1"/>
    </source>
</evidence>
<dbReference type="EMBL" id="LT795055">
    <property type="protein sequence ID" value="SJX61215.1"/>
    <property type="molecule type" value="Genomic_DNA"/>
</dbReference>
<gene>
    <name evidence="10" type="ORF">SRS1_12437</name>
</gene>
<accession>A0A2N8U825</accession>
<dbReference type="GO" id="GO:0005739">
    <property type="term" value="C:mitochondrion"/>
    <property type="evidence" value="ECO:0007669"/>
    <property type="project" value="TreeGrafter"/>
</dbReference>
<feature type="active site" description="Proton acceptor" evidence="7">
    <location>
        <position position="217"/>
    </location>
</feature>
<dbReference type="InterPro" id="IPR015507">
    <property type="entry name" value="rRNA-MeTfrase_E"/>
</dbReference>
<dbReference type="PANTHER" id="PTHR10920:SF18">
    <property type="entry name" value="RRNA METHYLTRANSFERASE 2, MITOCHONDRIAL"/>
    <property type="match status" value="1"/>
</dbReference>
<keyword evidence="5 7" id="KW-0949">S-adenosyl-L-methionine</keyword>
<evidence type="ECO:0000256" key="1">
    <source>
        <dbReference type="ARBA" id="ARBA00009258"/>
    </source>
</evidence>
<dbReference type="GO" id="GO:0008650">
    <property type="term" value="F:rRNA (uridine-2'-O-)-methyltransferase activity"/>
    <property type="evidence" value="ECO:0007669"/>
    <property type="project" value="TreeGrafter"/>
</dbReference>
<evidence type="ECO:0000256" key="3">
    <source>
        <dbReference type="ARBA" id="ARBA00022603"/>
    </source>
</evidence>
<evidence type="ECO:0000256" key="6">
    <source>
        <dbReference type="ARBA" id="ARBA00041184"/>
    </source>
</evidence>
<dbReference type="AlphaFoldDB" id="A0A2N8U825"/>
<keyword evidence="2" id="KW-0698">rRNA processing</keyword>
<dbReference type="Pfam" id="PF01728">
    <property type="entry name" value="FtsJ"/>
    <property type="match status" value="1"/>
</dbReference>
<feature type="domain" description="Ribosomal RNA methyltransferase FtsJ" evidence="9">
    <location>
        <begin position="37"/>
        <end position="261"/>
    </location>
</feature>
<comment type="similarity">
    <text evidence="1">Belongs to the class I-like SAM-binding methyltransferase superfamily. RNA methyltransferase RlmE family.</text>
</comment>
<evidence type="ECO:0000256" key="7">
    <source>
        <dbReference type="PIRSR" id="PIRSR005461-1"/>
    </source>
</evidence>
<dbReference type="SUPFAM" id="SSF53335">
    <property type="entry name" value="S-adenosyl-L-methionine-dependent methyltransferases"/>
    <property type="match status" value="1"/>
</dbReference>